<keyword evidence="2" id="KW-1185">Reference proteome</keyword>
<dbReference type="GO" id="GO:0006006">
    <property type="term" value="P:glucose metabolic process"/>
    <property type="evidence" value="ECO:0007669"/>
    <property type="project" value="TreeGrafter"/>
</dbReference>
<dbReference type="GO" id="GO:0030246">
    <property type="term" value="F:carbohydrate binding"/>
    <property type="evidence" value="ECO:0007669"/>
    <property type="project" value="InterPro"/>
</dbReference>
<evidence type="ECO:0000313" key="1">
    <source>
        <dbReference type="EMBL" id="SFV09104.1"/>
    </source>
</evidence>
<sequence length="294" mass="31983">MMTNPIPDTAAEPDEHRLFVLENASGMTVAISERDASLRSWRAPDRYGRMANVLLADAGIDAHAGAAAAPVRWRGHLAEGGVSLLAARGDADMLVNYHLDDDGSLIINYQVVAASPVPLQANAYPCFNLNGGIAGVDDHMLRIEADYYVEVDADGAPVGVAAVGRTPFDFRQPAPIGPRLRWLDSQIRLAGGFDHCFFVRSHYTGGQCALREVACVFDPGSGRRLQLYSTEAALQFFSGDRDAGAPARPHRHRDGFGLEPNARPSLQSVAWPRVMLNPGEVYRQTTVYRISLQD</sequence>
<accession>A0A1I7LHK9</accession>
<dbReference type="OrthoDB" id="9779408at2"/>
<dbReference type="InterPro" id="IPR014718">
    <property type="entry name" value="GH-type_carb-bd"/>
</dbReference>
<dbReference type="AlphaFoldDB" id="A0A1I7LHK9"/>
<name>A0A1I7LHK9_9BURK</name>
<organism evidence="1 2">
    <name type="scientific">Pseudoduganella namucuonensis</name>
    <dbReference type="NCBI Taxonomy" id="1035707"/>
    <lineage>
        <taxon>Bacteria</taxon>
        <taxon>Pseudomonadati</taxon>
        <taxon>Pseudomonadota</taxon>
        <taxon>Betaproteobacteria</taxon>
        <taxon>Burkholderiales</taxon>
        <taxon>Oxalobacteraceae</taxon>
        <taxon>Telluria group</taxon>
        <taxon>Pseudoduganella</taxon>
    </lineage>
</organism>
<proteinExistence type="predicted"/>
<dbReference type="EMBL" id="FPBO01000029">
    <property type="protein sequence ID" value="SFV09104.1"/>
    <property type="molecule type" value="Genomic_DNA"/>
</dbReference>
<gene>
    <name evidence="1" type="ORF">SAMN05216552_102930</name>
</gene>
<dbReference type="PANTHER" id="PTHR10091:SF0">
    <property type="entry name" value="GALACTOSE MUTAROTASE"/>
    <property type="match status" value="1"/>
</dbReference>
<reference evidence="2" key="1">
    <citation type="submission" date="2016-10" db="EMBL/GenBank/DDBJ databases">
        <authorList>
            <person name="Varghese N."/>
            <person name="Submissions S."/>
        </authorList>
    </citation>
    <scope>NUCLEOTIDE SEQUENCE [LARGE SCALE GENOMIC DNA]</scope>
    <source>
        <strain evidence="2">CGMCC 1.11014</strain>
    </source>
</reference>
<dbReference type="InterPro" id="IPR008183">
    <property type="entry name" value="Aldose_1/G6P_1-epimerase"/>
</dbReference>
<dbReference type="GO" id="GO:0033499">
    <property type="term" value="P:galactose catabolic process via UDP-galactose, Leloir pathway"/>
    <property type="evidence" value="ECO:0007669"/>
    <property type="project" value="TreeGrafter"/>
</dbReference>
<dbReference type="Proteomes" id="UP000199391">
    <property type="component" value="Unassembled WGS sequence"/>
</dbReference>
<dbReference type="Pfam" id="PF01263">
    <property type="entry name" value="Aldose_epim"/>
    <property type="match status" value="1"/>
</dbReference>
<dbReference type="SUPFAM" id="SSF74650">
    <property type="entry name" value="Galactose mutarotase-like"/>
    <property type="match status" value="1"/>
</dbReference>
<dbReference type="GO" id="GO:0005737">
    <property type="term" value="C:cytoplasm"/>
    <property type="evidence" value="ECO:0007669"/>
    <property type="project" value="TreeGrafter"/>
</dbReference>
<protein>
    <submittedName>
        <fullName evidence="1">Aldose 1-epimerase</fullName>
    </submittedName>
</protein>
<dbReference type="RefSeq" id="WP_143133306.1">
    <property type="nucleotide sequence ID" value="NZ_FPBO01000029.1"/>
</dbReference>
<dbReference type="InterPro" id="IPR011013">
    <property type="entry name" value="Gal_mutarotase_sf_dom"/>
</dbReference>
<evidence type="ECO:0000313" key="2">
    <source>
        <dbReference type="Proteomes" id="UP000199391"/>
    </source>
</evidence>
<dbReference type="GO" id="GO:0004034">
    <property type="term" value="F:aldose 1-epimerase activity"/>
    <property type="evidence" value="ECO:0007669"/>
    <property type="project" value="TreeGrafter"/>
</dbReference>
<dbReference type="PANTHER" id="PTHR10091">
    <property type="entry name" value="ALDOSE-1-EPIMERASE"/>
    <property type="match status" value="1"/>
</dbReference>
<dbReference type="Gene3D" id="2.70.98.10">
    <property type="match status" value="1"/>
</dbReference>
<dbReference type="STRING" id="1035707.SAMN05216552_102930"/>